<dbReference type="PANTHER" id="PTHR34109">
    <property type="entry name" value="BNAUNNG04460D PROTEIN-RELATED"/>
    <property type="match status" value="1"/>
</dbReference>
<keyword evidence="3" id="KW-1185">Reference proteome</keyword>
<dbReference type="PROSITE" id="PS51819">
    <property type="entry name" value="VOC"/>
    <property type="match status" value="1"/>
</dbReference>
<reference evidence="2 3" key="1">
    <citation type="submission" date="2019-03" db="EMBL/GenBank/DDBJ databases">
        <title>Genomic Encyclopedia of Type Strains, Phase IV (KMG-IV): sequencing the most valuable type-strain genomes for metagenomic binning, comparative biology and taxonomic classification.</title>
        <authorList>
            <person name="Goeker M."/>
        </authorList>
    </citation>
    <scope>NUCLEOTIDE SEQUENCE [LARGE SCALE GENOMIC DNA]</scope>
    <source>
        <strain evidence="2 3">DSM 45765</strain>
    </source>
</reference>
<dbReference type="Pfam" id="PF00903">
    <property type="entry name" value="Glyoxalase"/>
    <property type="match status" value="1"/>
</dbReference>
<dbReference type="InterPro" id="IPR004360">
    <property type="entry name" value="Glyas_Fos-R_dOase_dom"/>
</dbReference>
<proteinExistence type="predicted"/>
<dbReference type="InterPro" id="IPR037523">
    <property type="entry name" value="VOC_core"/>
</dbReference>
<sequence length="129" mass="13919">MSVGMSIYPTLRYTDATAALAFLRGAFGMTEQHVSTTEDGTVGHAELSWGDGIVMVGTRTNPPDQFDTGRAVLYLPVDDVDAHHERALAAGAEIHAGLTDQPYGSREYAALDPEGNNIWCFGTYRPSLD</sequence>
<feature type="domain" description="VOC" evidence="1">
    <location>
        <begin position="4"/>
        <end position="124"/>
    </location>
</feature>
<evidence type="ECO:0000313" key="3">
    <source>
        <dbReference type="Proteomes" id="UP000294911"/>
    </source>
</evidence>
<comment type="caution">
    <text evidence="2">The sequence shown here is derived from an EMBL/GenBank/DDBJ whole genome shotgun (WGS) entry which is preliminary data.</text>
</comment>
<dbReference type="AlphaFoldDB" id="A0A4R2QQH3"/>
<evidence type="ECO:0000259" key="1">
    <source>
        <dbReference type="PROSITE" id="PS51819"/>
    </source>
</evidence>
<dbReference type="Gene3D" id="3.30.720.110">
    <property type="match status" value="1"/>
</dbReference>
<dbReference type="SUPFAM" id="SSF54593">
    <property type="entry name" value="Glyoxalase/Bleomycin resistance protein/Dihydroxybiphenyl dioxygenase"/>
    <property type="match status" value="1"/>
</dbReference>
<protein>
    <submittedName>
        <fullName evidence="2">Putative glyoxalase superfamily protein PhnB</fullName>
    </submittedName>
</protein>
<dbReference type="Gene3D" id="3.30.720.120">
    <property type="match status" value="1"/>
</dbReference>
<name>A0A4R2QQH3_9PSEU</name>
<dbReference type="PANTHER" id="PTHR34109:SF1">
    <property type="entry name" value="VOC DOMAIN-CONTAINING PROTEIN"/>
    <property type="match status" value="1"/>
</dbReference>
<accession>A0A4R2QQH3</accession>
<gene>
    <name evidence="2" type="ORF">EV191_107192</name>
</gene>
<dbReference type="InterPro" id="IPR029068">
    <property type="entry name" value="Glyas_Bleomycin-R_OHBP_Dase"/>
</dbReference>
<dbReference type="Proteomes" id="UP000294911">
    <property type="component" value="Unassembled WGS sequence"/>
</dbReference>
<evidence type="ECO:0000313" key="2">
    <source>
        <dbReference type="EMBL" id="TCP50928.1"/>
    </source>
</evidence>
<dbReference type="EMBL" id="SLXQ01000007">
    <property type="protein sequence ID" value="TCP50928.1"/>
    <property type="molecule type" value="Genomic_DNA"/>
</dbReference>
<organism evidence="2 3">
    <name type="scientific">Tamaricihabitans halophyticus</name>
    <dbReference type="NCBI Taxonomy" id="1262583"/>
    <lineage>
        <taxon>Bacteria</taxon>
        <taxon>Bacillati</taxon>
        <taxon>Actinomycetota</taxon>
        <taxon>Actinomycetes</taxon>
        <taxon>Pseudonocardiales</taxon>
        <taxon>Pseudonocardiaceae</taxon>
        <taxon>Tamaricihabitans</taxon>
    </lineage>
</organism>